<dbReference type="STRING" id="683124.SAMN05444337_1683"/>
<dbReference type="RefSeq" id="WP_084656922.1">
    <property type="nucleotide sequence ID" value="NZ_CP045292.1"/>
</dbReference>
<gene>
    <name evidence="1" type="ORF">SAMN05444337_1683</name>
</gene>
<organism evidence="1 2">
    <name type="scientific">Flavobacterium haoranii</name>
    <dbReference type="NCBI Taxonomy" id="683124"/>
    <lineage>
        <taxon>Bacteria</taxon>
        <taxon>Pseudomonadati</taxon>
        <taxon>Bacteroidota</taxon>
        <taxon>Flavobacteriia</taxon>
        <taxon>Flavobacteriales</taxon>
        <taxon>Flavobacteriaceae</taxon>
        <taxon>Flavobacterium</taxon>
    </lineage>
</organism>
<name>A0A1M6HXN2_9FLAO</name>
<proteinExistence type="predicted"/>
<keyword evidence="2" id="KW-1185">Reference proteome</keyword>
<dbReference type="EMBL" id="FQZH01000002">
    <property type="protein sequence ID" value="SHJ26837.1"/>
    <property type="molecule type" value="Genomic_DNA"/>
</dbReference>
<reference evidence="1 2" key="1">
    <citation type="submission" date="2016-11" db="EMBL/GenBank/DDBJ databases">
        <authorList>
            <person name="Jaros S."/>
            <person name="Januszkiewicz K."/>
            <person name="Wedrychowicz H."/>
        </authorList>
    </citation>
    <scope>NUCLEOTIDE SEQUENCE [LARGE SCALE GENOMIC DNA]</scope>
    <source>
        <strain evidence="1 2">DSM 22807</strain>
    </source>
</reference>
<dbReference type="OrthoDB" id="639821at2"/>
<dbReference type="Proteomes" id="UP000184232">
    <property type="component" value="Unassembled WGS sequence"/>
</dbReference>
<sequence>MFPNFFRYFLIVFLLIINFTYSQTEYEFYGALQLNGNQEHSISYKINFKINNGKINGYSVTDITGEHETKNVISGFYDSNTKILQFKEEEILYTKSPISENSFCFVNFKGKVDLGSKNTIIKNNFKGLFKNKQKCIDGLLTLISVEKVEKLVNKVDKKIQRSNKVDNATKEKYSPVKIYDSLKVNYVKANQNVNLFFKGNKVELKIWDVGKEDGDIIDLYQDDKILLKDYTTTKIIKIIPVSLKSNTEFKISAKNLGTIGLNTPKIEVSDGDRKFELMINLNTNESAKITIIKNEP</sequence>
<dbReference type="AlphaFoldDB" id="A0A1M6HXN2"/>
<evidence type="ECO:0000313" key="2">
    <source>
        <dbReference type="Proteomes" id="UP000184232"/>
    </source>
</evidence>
<accession>A0A1M6HXN2</accession>
<protein>
    <submittedName>
        <fullName evidence="1">Uncharacterized protein</fullName>
    </submittedName>
</protein>
<evidence type="ECO:0000313" key="1">
    <source>
        <dbReference type="EMBL" id="SHJ26837.1"/>
    </source>
</evidence>